<organism evidence="1 2">
    <name type="scientific">Thermococcus piezophilus</name>
    <dbReference type="NCBI Taxonomy" id="1712654"/>
    <lineage>
        <taxon>Archaea</taxon>
        <taxon>Methanobacteriati</taxon>
        <taxon>Methanobacteriota</taxon>
        <taxon>Thermococci</taxon>
        <taxon>Thermococcales</taxon>
        <taxon>Thermococcaceae</taxon>
        <taxon>Thermococcus</taxon>
    </lineage>
</organism>
<sequence length="92" mass="10158">MRPATRPSHSEAAMVKAAPLAMTSAFERIPSASRGNCWIEFWTIIAMKNIASPNTNSDHFVLLKPKNYIVVQASKPPSIGNGRRYMAITPFP</sequence>
<name>A0A172WH46_9EURY</name>
<evidence type="ECO:0000313" key="1">
    <source>
        <dbReference type="EMBL" id="ANF22720.1"/>
    </source>
</evidence>
<dbReference type="AlphaFoldDB" id="A0A172WH46"/>
<proteinExistence type="predicted"/>
<dbReference type="KEGG" id="tpie:A7C91_05700"/>
<accession>A0A172WH46</accession>
<gene>
    <name evidence="1" type="ORF">A7C91_05700</name>
</gene>
<dbReference type="STRING" id="1712654.A7C91_05700"/>
<evidence type="ECO:0000313" key="2">
    <source>
        <dbReference type="Proteomes" id="UP000076969"/>
    </source>
</evidence>
<protein>
    <submittedName>
        <fullName evidence="1">Uncharacterized protein</fullName>
    </submittedName>
</protein>
<dbReference type="Proteomes" id="UP000076969">
    <property type="component" value="Chromosome"/>
</dbReference>
<keyword evidence="2" id="KW-1185">Reference proteome</keyword>
<dbReference type="EMBL" id="CP015520">
    <property type="protein sequence ID" value="ANF22720.1"/>
    <property type="molecule type" value="Genomic_DNA"/>
</dbReference>
<reference evidence="2" key="1">
    <citation type="journal article" date="2016" name="Syst. Appl. Microbiol.">
        <title>Thermococcus piezophilus sp. nov., a novel hyperthermophilic and piezophilic archaeon with a broad pressure range for growth, isolated from a deepest hydrothermal vent at the Mid-Cayman Rise.</title>
        <authorList>
            <person name="Dalmasso C."/>
            <person name="Oger P."/>
            <person name="Selva G."/>
            <person name="Courtine D."/>
            <person name="L'Haridon S."/>
            <person name="Garlaschelli A."/>
            <person name="Roussel E."/>
            <person name="Miyazaki J."/>
            <person name="Reveillaud J."/>
            <person name="Jebbar M."/>
            <person name="Takai K."/>
            <person name="Maignien L."/>
            <person name="Alain K."/>
        </authorList>
    </citation>
    <scope>NUCLEOTIDE SEQUENCE [LARGE SCALE GENOMIC DNA]</scope>
    <source>
        <strain evidence="2">CDGS</strain>
    </source>
</reference>